<gene>
    <name evidence="1" type="ORF">DUNSADRAFT_1845</name>
</gene>
<organism evidence="1 2">
    <name type="scientific">Dunaliella salina</name>
    <name type="common">Green alga</name>
    <name type="synonym">Protococcus salinus</name>
    <dbReference type="NCBI Taxonomy" id="3046"/>
    <lineage>
        <taxon>Eukaryota</taxon>
        <taxon>Viridiplantae</taxon>
        <taxon>Chlorophyta</taxon>
        <taxon>core chlorophytes</taxon>
        <taxon>Chlorophyceae</taxon>
        <taxon>CS clade</taxon>
        <taxon>Chlamydomonadales</taxon>
        <taxon>Dunaliellaceae</taxon>
        <taxon>Dunaliella</taxon>
    </lineage>
</organism>
<dbReference type="Proteomes" id="UP000815325">
    <property type="component" value="Unassembled WGS sequence"/>
</dbReference>
<dbReference type="EMBL" id="MU069559">
    <property type="protein sequence ID" value="KAF5838978.1"/>
    <property type="molecule type" value="Genomic_DNA"/>
</dbReference>
<proteinExistence type="predicted"/>
<protein>
    <submittedName>
        <fullName evidence="1">Uncharacterized protein</fullName>
    </submittedName>
</protein>
<reference evidence="1" key="1">
    <citation type="submission" date="2017-08" db="EMBL/GenBank/DDBJ databases">
        <authorList>
            <person name="Polle J.E."/>
            <person name="Barry K."/>
            <person name="Cushman J."/>
            <person name="Schmutz J."/>
            <person name="Tran D."/>
            <person name="Hathwaick L.T."/>
            <person name="Yim W.C."/>
            <person name="Jenkins J."/>
            <person name="Mckie-Krisberg Z.M."/>
            <person name="Prochnik S."/>
            <person name="Lindquist E."/>
            <person name="Dockter R.B."/>
            <person name="Adam C."/>
            <person name="Molina H."/>
            <person name="Bunkerborg J."/>
            <person name="Jin E."/>
            <person name="Buchheim M."/>
            <person name="Magnuson J."/>
        </authorList>
    </citation>
    <scope>NUCLEOTIDE SEQUENCE</scope>
    <source>
        <strain evidence="1">CCAP 19/18</strain>
    </source>
</reference>
<accession>A0ABQ7GWJ3</accession>
<evidence type="ECO:0000313" key="2">
    <source>
        <dbReference type="Proteomes" id="UP000815325"/>
    </source>
</evidence>
<comment type="caution">
    <text evidence="1">The sequence shown here is derived from an EMBL/GenBank/DDBJ whole genome shotgun (WGS) entry which is preliminary data.</text>
</comment>
<evidence type="ECO:0000313" key="1">
    <source>
        <dbReference type="EMBL" id="KAF5838978.1"/>
    </source>
</evidence>
<keyword evidence="2" id="KW-1185">Reference proteome</keyword>
<name>A0ABQ7GWJ3_DUNSA</name>
<sequence length="356" mass="39852">MLHSKAQSLTSAKCKPCRAHRAPKPIWRTSKAASGSADTPHPASRIWMRFEDRVEGNWEGAFASFNPQDGLPIPFAPYQDPFVPYRYPFVPYQDPQGGEKRYDWQTTCSSLAETVTQGSDAGIHLSNQCSTTIRPPRGQPGTYGYALQSYVETQCLDEGLLAVAPDGSYVAGPLQLDVENERARVEFCLPLAPAALPQQQQMERVRVVTRLQVNWRNFLRKRWDLGRVDVYRERERGRQEGMPGFSKSKPLSEEQAKNAEALPITSGWAYDKDPRGGFRLSKLCNASLEELQIAQHPDMMLTLLPLGLALQSSMDEDKGEVFLQLLMVVGDRQMRVALCSYAGCQMQRAVMGSHKG</sequence>